<dbReference type="PANTHER" id="PTHR36619:SF2">
    <property type="entry name" value="OS04G0208900 PROTEIN"/>
    <property type="match status" value="1"/>
</dbReference>
<sequence length="104" mass="11533">MSSSILCVALIYSLLFFTCFDVSLAARNIPSSAPSTMVRPLVTEGLDHYVSMKPQDLNHKQQVFHGTEVKDCLPKGFRHASAPSRYVNYHTLGQGCSSMRSKKP</sequence>
<dbReference type="OrthoDB" id="1052227at2759"/>
<evidence type="ECO:0000313" key="2">
    <source>
        <dbReference type="EMBL" id="PQQ09524.1"/>
    </source>
</evidence>
<name>A0A314YWA3_PRUYE</name>
<evidence type="ECO:0000256" key="1">
    <source>
        <dbReference type="SAM" id="SignalP"/>
    </source>
</evidence>
<organism evidence="2 3">
    <name type="scientific">Prunus yedoensis var. nudiflora</name>
    <dbReference type="NCBI Taxonomy" id="2094558"/>
    <lineage>
        <taxon>Eukaryota</taxon>
        <taxon>Viridiplantae</taxon>
        <taxon>Streptophyta</taxon>
        <taxon>Embryophyta</taxon>
        <taxon>Tracheophyta</taxon>
        <taxon>Spermatophyta</taxon>
        <taxon>Magnoliopsida</taxon>
        <taxon>eudicotyledons</taxon>
        <taxon>Gunneridae</taxon>
        <taxon>Pentapetalae</taxon>
        <taxon>rosids</taxon>
        <taxon>fabids</taxon>
        <taxon>Rosales</taxon>
        <taxon>Rosaceae</taxon>
        <taxon>Amygdaloideae</taxon>
        <taxon>Amygdaleae</taxon>
        <taxon>Prunus</taxon>
    </lineage>
</organism>
<keyword evidence="3" id="KW-1185">Reference proteome</keyword>
<protein>
    <submittedName>
        <fullName evidence="2">Uncharacterized protein</fullName>
    </submittedName>
</protein>
<dbReference type="AlphaFoldDB" id="A0A314YWA3"/>
<feature type="chain" id="PRO_5016285643" evidence="1">
    <location>
        <begin position="26"/>
        <end position="104"/>
    </location>
</feature>
<reference evidence="2 3" key="1">
    <citation type="submission" date="2018-02" db="EMBL/GenBank/DDBJ databases">
        <title>Draft genome of wild Prunus yedoensis var. nudiflora.</title>
        <authorList>
            <person name="Baek S."/>
            <person name="Kim J.-H."/>
            <person name="Choi K."/>
            <person name="Kim G.-B."/>
            <person name="Cho A."/>
            <person name="Jang H."/>
            <person name="Shin C.-H."/>
            <person name="Yu H.-J."/>
            <person name="Mun J.-H."/>
        </authorList>
    </citation>
    <scope>NUCLEOTIDE SEQUENCE [LARGE SCALE GENOMIC DNA]</scope>
    <source>
        <strain evidence="3">cv. Jeju island</strain>
        <tissue evidence="2">Leaf</tissue>
    </source>
</reference>
<comment type="caution">
    <text evidence="2">The sequence shown here is derived from an EMBL/GenBank/DDBJ whole genome shotgun (WGS) entry which is preliminary data.</text>
</comment>
<dbReference type="EMBL" id="PJQY01000609">
    <property type="protein sequence ID" value="PQQ09524.1"/>
    <property type="molecule type" value="Genomic_DNA"/>
</dbReference>
<gene>
    <name evidence="2" type="ORF">Pyn_04778</name>
</gene>
<proteinExistence type="predicted"/>
<evidence type="ECO:0000313" key="3">
    <source>
        <dbReference type="Proteomes" id="UP000250321"/>
    </source>
</evidence>
<dbReference type="PANTHER" id="PTHR36619">
    <property type="entry name" value="OS04G0208900 PROTEIN"/>
    <property type="match status" value="1"/>
</dbReference>
<keyword evidence="1" id="KW-0732">Signal</keyword>
<feature type="signal peptide" evidence="1">
    <location>
        <begin position="1"/>
        <end position="25"/>
    </location>
</feature>
<accession>A0A314YWA3</accession>
<dbReference type="Proteomes" id="UP000250321">
    <property type="component" value="Unassembled WGS sequence"/>
</dbReference>